<protein>
    <submittedName>
        <fullName evidence="1">Uncharacterized protein</fullName>
    </submittedName>
</protein>
<accession>A0A918Z2C1</accession>
<name>A0A918Z2C1_9ACTN</name>
<comment type="caution">
    <text evidence="1">The sequence shown here is derived from an EMBL/GenBank/DDBJ whole genome shotgun (WGS) entry which is preliminary data.</text>
</comment>
<proteinExistence type="predicted"/>
<reference evidence="1" key="1">
    <citation type="journal article" date="2014" name="Int. J. Syst. Evol. Microbiol.">
        <title>Complete genome sequence of Corynebacterium casei LMG S-19264T (=DSM 44701T), isolated from a smear-ripened cheese.</title>
        <authorList>
            <consortium name="US DOE Joint Genome Institute (JGI-PGF)"/>
            <person name="Walter F."/>
            <person name="Albersmeier A."/>
            <person name="Kalinowski J."/>
            <person name="Ruckert C."/>
        </authorList>
    </citation>
    <scope>NUCLEOTIDE SEQUENCE</scope>
    <source>
        <strain evidence="1">CGMCC 4.7403</strain>
    </source>
</reference>
<dbReference type="AlphaFoldDB" id="A0A918Z2C1"/>
<dbReference type="EMBL" id="BNAT01000018">
    <property type="protein sequence ID" value="GHE33237.1"/>
    <property type="molecule type" value="Genomic_DNA"/>
</dbReference>
<dbReference type="Proteomes" id="UP000603227">
    <property type="component" value="Unassembled WGS sequence"/>
</dbReference>
<organism evidence="1 2">
    <name type="scientific">Streptomyces capitiformicae</name>
    <dbReference type="NCBI Taxonomy" id="2014920"/>
    <lineage>
        <taxon>Bacteria</taxon>
        <taxon>Bacillati</taxon>
        <taxon>Actinomycetota</taxon>
        <taxon>Actinomycetes</taxon>
        <taxon>Kitasatosporales</taxon>
        <taxon>Streptomycetaceae</taxon>
        <taxon>Streptomyces</taxon>
    </lineage>
</organism>
<evidence type="ECO:0000313" key="1">
    <source>
        <dbReference type="EMBL" id="GHE33237.1"/>
    </source>
</evidence>
<reference evidence="1" key="2">
    <citation type="submission" date="2020-09" db="EMBL/GenBank/DDBJ databases">
        <authorList>
            <person name="Sun Q."/>
            <person name="Zhou Y."/>
        </authorList>
    </citation>
    <scope>NUCLEOTIDE SEQUENCE</scope>
    <source>
        <strain evidence="1">CGMCC 4.7403</strain>
    </source>
</reference>
<dbReference type="RefSeq" id="WP_189784708.1">
    <property type="nucleotide sequence ID" value="NZ_BNAT01000018.1"/>
</dbReference>
<evidence type="ECO:0000313" key="2">
    <source>
        <dbReference type="Proteomes" id="UP000603227"/>
    </source>
</evidence>
<gene>
    <name evidence="1" type="ORF">GCM10017771_50290</name>
</gene>
<keyword evidence="2" id="KW-1185">Reference proteome</keyword>
<sequence>MLTSSRPNGRRLLNRSLGLLAAGGMALGMVAMSGGTAHALLWNPDGGVPFFVQGGPASLPNQANSIRVTVPGTSSRCIGRPSDRSANIATGYQMSEGVQFSIDAYSDNACQGNKVLPGIAYTASYTGPDPRNGRFTRVQARVANAAMFVCTDGGWSDGWGAPCRQA</sequence>